<name>A0A8S5PZ88_9CAUD</name>
<organism evidence="1">
    <name type="scientific">Siphoviridae sp. ct2vX3</name>
    <dbReference type="NCBI Taxonomy" id="2825318"/>
    <lineage>
        <taxon>Viruses</taxon>
        <taxon>Duplodnaviria</taxon>
        <taxon>Heunggongvirae</taxon>
        <taxon>Uroviricota</taxon>
        <taxon>Caudoviricetes</taxon>
    </lineage>
</organism>
<dbReference type="EMBL" id="BK015535">
    <property type="protein sequence ID" value="DAE11612.1"/>
    <property type="molecule type" value="Genomic_DNA"/>
</dbReference>
<sequence>MSHKVKKDEYKRLHRGETFVGFAPKVEPTKKERLEKHAKKHKKLLTKEF</sequence>
<reference evidence="1" key="1">
    <citation type="journal article" date="2021" name="Proc. Natl. Acad. Sci. U.S.A.">
        <title>A Catalog of Tens of Thousands of Viruses from Human Metagenomes Reveals Hidden Associations with Chronic Diseases.</title>
        <authorList>
            <person name="Tisza M.J."/>
            <person name="Buck C.B."/>
        </authorList>
    </citation>
    <scope>NUCLEOTIDE SEQUENCE</scope>
    <source>
        <strain evidence="1">Ct2vX3</strain>
    </source>
</reference>
<proteinExistence type="predicted"/>
<protein>
    <submittedName>
        <fullName evidence="1">Uncharacterized protein</fullName>
    </submittedName>
</protein>
<evidence type="ECO:0000313" key="1">
    <source>
        <dbReference type="EMBL" id="DAE11612.1"/>
    </source>
</evidence>
<accession>A0A8S5PZ88</accession>